<sequence length="96" mass="10754">MILAAIATASIGLPICPAAEASPNFRSLFRFVTNNSGKIIRVANTGRKIYQRYQVVQQVYEYVYGAPTLLVTFQDTNSGQFYRVCVNQNNGQSYYC</sequence>
<accession>A0A2T1BYD9</accession>
<keyword evidence="2" id="KW-1185">Reference proteome</keyword>
<gene>
    <name evidence="1" type="ORF">C7B64_20450</name>
</gene>
<comment type="caution">
    <text evidence="1">The sequence shown here is derived from an EMBL/GenBank/DDBJ whole genome shotgun (WGS) entry which is preliminary data.</text>
</comment>
<evidence type="ECO:0000313" key="1">
    <source>
        <dbReference type="EMBL" id="PSB01021.1"/>
    </source>
</evidence>
<reference evidence="1 2" key="2">
    <citation type="submission" date="2018-03" db="EMBL/GenBank/DDBJ databases">
        <title>The ancient ancestry and fast evolution of plastids.</title>
        <authorList>
            <person name="Moore K.R."/>
            <person name="Magnabosco C."/>
            <person name="Momper L."/>
            <person name="Gold D.A."/>
            <person name="Bosak T."/>
            <person name="Fournier G.P."/>
        </authorList>
    </citation>
    <scope>NUCLEOTIDE SEQUENCE [LARGE SCALE GENOMIC DNA]</scope>
    <source>
        <strain evidence="1 2">CCAP 1448/3</strain>
    </source>
</reference>
<protein>
    <submittedName>
        <fullName evidence="1">Uncharacterized protein</fullName>
    </submittedName>
</protein>
<dbReference type="AlphaFoldDB" id="A0A2T1BYD9"/>
<evidence type="ECO:0000313" key="2">
    <source>
        <dbReference type="Proteomes" id="UP000238762"/>
    </source>
</evidence>
<organism evidence="1 2">
    <name type="scientific">Merismopedia glauca CCAP 1448/3</name>
    <dbReference type="NCBI Taxonomy" id="1296344"/>
    <lineage>
        <taxon>Bacteria</taxon>
        <taxon>Bacillati</taxon>
        <taxon>Cyanobacteriota</taxon>
        <taxon>Cyanophyceae</taxon>
        <taxon>Synechococcales</taxon>
        <taxon>Merismopediaceae</taxon>
        <taxon>Merismopedia</taxon>
    </lineage>
</organism>
<proteinExistence type="predicted"/>
<dbReference type="Proteomes" id="UP000238762">
    <property type="component" value="Unassembled WGS sequence"/>
</dbReference>
<name>A0A2T1BYD9_9CYAN</name>
<reference evidence="1 2" key="1">
    <citation type="submission" date="2018-02" db="EMBL/GenBank/DDBJ databases">
        <authorList>
            <person name="Cohen D.B."/>
            <person name="Kent A.D."/>
        </authorList>
    </citation>
    <scope>NUCLEOTIDE SEQUENCE [LARGE SCALE GENOMIC DNA]</scope>
    <source>
        <strain evidence="1 2">CCAP 1448/3</strain>
    </source>
</reference>
<dbReference type="EMBL" id="PVWJ01000137">
    <property type="protein sequence ID" value="PSB01021.1"/>
    <property type="molecule type" value="Genomic_DNA"/>
</dbReference>